<dbReference type="RefSeq" id="WP_055243212.1">
    <property type="nucleotide sequence ID" value="NZ_CP071249.1"/>
</dbReference>
<keyword evidence="2" id="KW-0810">Translation regulation</keyword>
<dbReference type="GO" id="GO:0042256">
    <property type="term" value="P:cytosolic ribosome assembly"/>
    <property type="evidence" value="ECO:0007669"/>
    <property type="project" value="UniProtKB-UniRule"/>
</dbReference>
<comment type="similarity">
    <text evidence="1 2">Belongs to the Iojap/RsfS family.</text>
</comment>
<dbReference type="PANTHER" id="PTHR21043">
    <property type="entry name" value="IOJAP SUPERFAMILY ORTHOLOG"/>
    <property type="match status" value="1"/>
</dbReference>
<keyword evidence="2" id="KW-0678">Repressor</keyword>
<dbReference type="InterPro" id="IPR043519">
    <property type="entry name" value="NT_sf"/>
</dbReference>
<dbReference type="PANTHER" id="PTHR21043:SF0">
    <property type="entry name" value="MITOCHONDRIAL ASSEMBLY OF RIBOSOMAL LARGE SUBUNIT PROTEIN 1"/>
    <property type="match status" value="1"/>
</dbReference>
<dbReference type="InterPro" id="IPR004394">
    <property type="entry name" value="Iojap/RsfS/C7orf30"/>
</dbReference>
<protein>
    <recommendedName>
        <fullName evidence="2">Ribosomal silencing factor RsfS</fullName>
    </recommendedName>
</protein>
<dbReference type="Proteomes" id="UP001058016">
    <property type="component" value="Chromosome"/>
</dbReference>
<dbReference type="Proteomes" id="UP001058072">
    <property type="component" value="Chromosome"/>
</dbReference>
<dbReference type="EMBL" id="CP071249">
    <property type="protein sequence ID" value="UUF06508.1"/>
    <property type="molecule type" value="Genomic_DNA"/>
</dbReference>
<evidence type="ECO:0000313" key="5">
    <source>
        <dbReference type="Proteomes" id="UP001058016"/>
    </source>
</evidence>
<evidence type="ECO:0000313" key="6">
    <source>
        <dbReference type="Proteomes" id="UP001058072"/>
    </source>
</evidence>
<evidence type="ECO:0000256" key="2">
    <source>
        <dbReference type="HAMAP-Rule" id="MF_01477"/>
    </source>
</evidence>
<dbReference type="AlphaFoldDB" id="A0A9Q9CFS0"/>
<dbReference type="GO" id="GO:0043023">
    <property type="term" value="F:ribosomal large subunit binding"/>
    <property type="evidence" value="ECO:0007669"/>
    <property type="project" value="TreeGrafter"/>
</dbReference>
<dbReference type="Pfam" id="PF02410">
    <property type="entry name" value="RsfS"/>
    <property type="match status" value="1"/>
</dbReference>
<evidence type="ECO:0000313" key="4">
    <source>
        <dbReference type="EMBL" id="UUF07758.1"/>
    </source>
</evidence>
<dbReference type="NCBIfam" id="TIGR00090">
    <property type="entry name" value="rsfS_iojap_ybeB"/>
    <property type="match status" value="1"/>
</dbReference>
<name>A0A9Q9CFS0_9FIRM</name>
<sequence>MENLAKFVKSLDEKHAEDIVVLDMQNHSPIYDYMIITTAKNDRLAQGIIRELKDLEGTTDLTLKHIEGAHHAEWVLADFGTIVVHVFTPETRLEYNLEKLWADVPRVNIEGMLV</sequence>
<comment type="subunit">
    <text evidence="2">Interacts with ribosomal protein uL14 (rplN).</text>
</comment>
<comment type="function">
    <text evidence="2">Functions as a ribosomal silencing factor. Interacts with ribosomal protein uL14 (rplN), blocking formation of intersubunit bridge B8. Prevents association of the 30S and 50S ribosomal subunits and the formation of functional ribosomes, thus repressing translation.</text>
</comment>
<dbReference type="GO" id="GO:0005737">
    <property type="term" value="C:cytoplasm"/>
    <property type="evidence" value="ECO:0007669"/>
    <property type="project" value="UniProtKB-SubCell"/>
</dbReference>
<keyword evidence="2" id="KW-0963">Cytoplasm</keyword>
<comment type="subcellular location">
    <subcellularLocation>
        <location evidence="2">Cytoplasm</location>
    </subcellularLocation>
</comment>
<organism evidence="4 6">
    <name type="scientific">Turicibacter bilis</name>
    <dbReference type="NCBI Taxonomy" id="2735723"/>
    <lineage>
        <taxon>Bacteria</taxon>
        <taxon>Bacillati</taxon>
        <taxon>Bacillota</taxon>
        <taxon>Erysipelotrichia</taxon>
        <taxon>Erysipelotrichales</taxon>
        <taxon>Turicibacteraceae</taxon>
        <taxon>Turicibacter</taxon>
    </lineage>
</organism>
<dbReference type="Gene3D" id="3.30.460.10">
    <property type="entry name" value="Beta Polymerase, domain 2"/>
    <property type="match status" value="1"/>
</dbReference>
<gene>
    <name evidence="2 4" type="primary">rsfS</name>
    <name evidence="3" type="ORF">J0J69_02670</name>
    <name evidence="4" type="ORF">J0J70_09010</name>
</gene>
<dbReference type="GO" id="GO:0017148">
    <property type="term" value="P:negative regulation of translation"/>
    <property type="evidence" value="ECO:0007669"/>
    <property type="project" value="UniProtKB-UniRule"/>
</dbReference>
<accession>A0A9Q9CFS0</accession>
<dbReference type="SUPFAM" id="SSF81301">
    <property type="entry name" value="Nucleotidyltransferase"/>
    <property type="match status" value="1"/>
</dbReference>
<dbReference type="EMBL" id="CP071250">
    <property type="protein sequence ID" value="UUF07758.1"/>
    <property type="molecule type" value="Genomic_DNA"/>
</dbReference>
<proteinExistence type="inferred from homology"/>
<dbReference type="GO" id="GO:0090071">
    <property type="term" value="P:negative regulation of ribosome biogenesis"/>
    <property type="evidence" value="ECO:0007669"/>
    <property type="project" value="UniProtKB-UniRule"/>
</dbReference>
<evidence type="ECO:0000313" key="3">
    <source>
        <dbReference type="EMBL" id="UUF06508.1"/>
    </source>
</evidence>
<keyword evidence="5" id="KW-1185">Reference proteome</keyword>
<reference evidence="4 5" key="1">
    <citation type="submission" date="2021-03" db="EMBL/GenBank/DDBJ databases">
        <title>Comparative Genomics and Metabolomics in the genus Turicibacter.</title>
        <authorList>
            <person name="Maki J."/>
            <person name="Looft T."/>
        </authorList>
    </citation>
    <scope>NUCLEOTIDE SEQUENCE</scope>
    <source>
        <strain evidence="4">ISU324</strain>
        <strain evidence="3 5">MMM721</strain>
    </source>
</reference>
<evidence type="ECO:0000256" key="1">
    <source>
        <dbReference type="ARBA" id="ARBA00010574"/>
    </source>
</evidence>
<dbReference type="HAMAP" id="MF_01477">
    <property type="entry name" value="Iojap_RsfS"/>
    <property type="match status" value="1"/>
</dbReference>